<dbReference type="Pfam" id="PF14243">
    <property type="entry name" value="R2K_3"/>
    <property type="match status" value="1"/>
</dbReference>
<accession>A0A089ND83</accession>
<name>A0A089ND83_9BACL</name>
<reference evidence="2 3" key="1">
    <citation type="submission" date="2014-08" db="EMBL/GenBank/DDBJ databases">
        <title>Comparative genomics of the Paenibacillus odorifer group.</title>
        <authorList>
            <person name="den Bakker H.C."/>
            <person name="Tsai Y.-C."/>
            <person name="Martin N."/>
            <person name="Korlach J."/>
            <person name="Wiedmann M."/>
        </authorList>
    </citation>
    <scope>NUCLEOTIDE SEQUENCE [LARGE SCALE GENOMIC DNA]</scope>
    <source>
        <strain evidence="2 3">DSM 15220</strain>
    </source>
</reference>
<sequence length="301" mass="35105">MKILFCSDPLDSKVIDQEYEQEYKCARNLGMDVHMISLESVLDGELAKAVKRIPTFETMERFIYRGWMLKPKDYEKLYNALQQKNAVLINSPTEYRNGHYFPYSYEAIKKTTPQSIWLGIEELSNGFDLLFEKIHIFQNKPILVKDYVKSRKHEWEEACYIPDASDRQKVQTVLRNFIDRQGPELNGGIVVREFIQLEQLANHPKSAMPLSNEYRLFFLHHKLIQCMGYWDEVVYQQEIPKLDSFIDLAKGVASPFFTMDIAKTPNGEWTIIEIGDGQVSGLPSHADLEQFYKSIMELEVN</sequence>
<dbReference type="eggNOG" id="ENOG502Z879">
    <property type="taxonomic scope" value="Bacteria"/>
</dbReference>
<keyword evidence="3" id="KW-1185">Reference proteome</keyword>
<evidence type="ECO:0000313" key="3">
    <source>
        <dbReference type="Proteomes" id="UP000029500"/>
    </source>
</evidence>
<gene>
    <name evidence="2" type="ORF">PGRAT_04060</name>
</gene>
<dbReference type="EMBL" id="CP009287">
    <property type="protein sequence ID" value="AIQ66909.1"/>
    <property type="molecule type" value="Genomic_DNA"/>
</dbReference>
<dbReference type="InterPro" id="IPR025643">
    <property type="entry name" value="R2K_3"/>
</dbReference>
<dbReference type="HOGENOM" id="CLU_040789_0_0_9"/>
<protein>
    <recommendedName>
        <fullName evidence="1">ATP-grasp domain-containing protein</fullName>
    </recommendedName>
</protein>
<feature type="domain" description="ATP-grasp" evidence="1">
    <location>
        <begin position="141"/>
        <end position="295"/>
    </location>
</feature>
<dbReference type="KEGG" id="pgm:PGRAT_04060"/>
<dbReference type="OrthoDB" id="5355744at2"/>
<organism evidence="2 3">
    <name type="scientific">Paenibacillus graminis</name>
    <dbReference type="NCBI Taxonomy" id="189425"/>
    <lineage>
        <taxon>Bacteria</taxon>
        <taxon>Bacillati</taxon>
        <taxon>Bacillota</taxon>
        <taxon>Bacilli</taxon>
        <taxon>Bacillales</taxon>
        <taxon>Paenibacillaceae</taxon>
        <taxon>Paenibacillus</taxon>
    </lineage>
</organism>
<evidence type="ECO:0000313" key="2">
    <source>
        <dbReference type="EMBL" id="AIQ66909.1"/>
    </source>
</evidence>
<dbReference type="STRING" id="189425.PGRAT_04060"/>
<proteinExistence type="predicted"/>
<evidence type="ECO:0000259" key="1">
    <source>
        <dbReference type="Pfam" id="PF14243"/>
    </source>
</evidence>
<dbReference type="Proteomes" id="UP000029500">
    <property type="component" value="Chromosome"/>
</dbReference>
<dbReference type="RefSeq" id="WP_025704053.1">
    <property type="nucleotide sequence ID" value="NZ_CP009287.1"/>
</dbReference>
<dbReference type="AlphaFoldDB" id="A0A089ND83"/>